<dbReference type="InterPro" id="IPR002903">
    <property type="entry name" value="RsmH"/>
</dbReference>
<organism evidence="9 10">
    <name type="scientific">Candidatus Aquicultor primus</name>
    <dbReference type="NCBI Taxonomy" id="1797195"/>
    <lineage>
        <taxon>Bacteria</taxon>
        <taxon>Bacillati</taxon>
        <taxon>Actinomycetota</taxon>
        <taxon>Candidatus Aquicultoria</taxon>
        <taxon>Candidatus Aquicultorales</taxon>
        <taxon>Candidatus Aquicultoraceae</taxon>
        <taxon>Candidatus Aquicultor</taxon>
    </lineage>
</organism>
<evidence type="ECO:0000256" key="5">
    <source>
        <dbReference type="ARBA" id="ARBA00022679"/>
    </source>
</evidence>
<feature type="binding site" evidence="7">
    <location>
        <position position="81"/>
    </location>
    <ligand>
        <name>S-adenosyl-L-methionine</name>
        <dbReference type="ChEBI" id="CHEBI:59789"/>
    </ligand>
</feature>
<evidence type="ECO:0000256" key="1">
    <source>
        <dbReference type="ARBA" id="ARBA00010396"/>
    </source>
</evidence>
<feature type="binding site" evidence="7">
    <location>
        <begin position="33"/>
        <end position="35"/>
    </location>
    <ligand>
        <name>S-adenosyl-L-methionine</name>
        <dbReference type="ChEBI" id="CHEBI:59789"/>
    </ligand>
</feature>
<evidence type="ECO:0000256" key="6">
    <source>
        <dbReference type="ARBA" id="ARBA00022691"/>
    </source>
</evidence>
<evidence type="ECO:0000313" key="9">
    <source>
        <dbReference type="EMBL" id="OFW34862.1"/>
    </source>
</evidence>
<dbReference type="Gene3D" id="1.10.150.170">
    <property type="entry name" value="Putative methyltransferase TM0872, insert domain"/>
    <property type="match status" value="1"/>
</dbReference>
<keyword evidence="6 7" id="KW-0949">S-adenosyl-L-methionine</keyword>
<reference evidence="9 10" key="1">
    <citation type="journal article" date="2016" name="Nat. Commun.">
        <title>Thousands of microbial genomes shed light on interconnected biogeochemical processes in an aquifer system.</title>
        <authorList>
            <person name="Anantharaman K."/>
            <person name="Brown C.T."/>
            <person name="Hug L.A."/>
            <person name="Sharon I."/>
            <person name="Castelle C.J."/>
            <person name="Probst A.J."/>
            <person name="Thomas B.C."/>
            <person name="Singh A."/>
            <person name="Wilkins M.J."/>
            <person name="Karaoz U."/>
            <person name="Brodie E.L."/>
            <person name="Williams K.H."/>
            <person name="Hubbard S.S."/>
            <person name="Banfield J.F."/>
        </authorList>
    </citation>
    <scope>NUCLEOTIDE SEQUENCE [LARGE SCALE GENOMIC DNA]</scope>
</reference>
<evidence type="ECO:0000256" key="2">
    <source>
        <dbReference type="ARBA" id="ARBA00022490"/>
    </source>
</evidence>
<dbReference type="SUPFAM" id="SSF53335">
    <property type="entry name" value="S-adenosyl-L-methionine-dependent methyltransferases"/>
    <property type="match status" value="1"/>
</dbReference>
<comment type="catalytic activity">
    <reaction evidence="7">
        <text>cytidine(1402) in 16S rRNA + S-adenosyl-L-methionine = N(4)-methylcytidine(1402) in 16S rRNA + S-adenosyl-L-homocysteine + H(+)</text>
        <dbReference type="Rhea" id="RHEA:42928"/>
        <dbReference type="Rhea" id="RHEA-COMP:10286"/>
        <dbReference type="Rhea" id="RHEA-COMP:10287"/>
        <dbReference type="ChEBI" id="CHEBI:15378"/>
        <dbReference type="ChEBI" id="CHEBI:57856"/>
        <dbReference type="ChEBI" id="CHEBI:59789"/>
        <dbReference type="ChEBI" id="CHEBI:74506"/>
        <dbReference type="ChEBI" id="CHEBI:82748"/>
        <dbReference type="EC" id="2.1.1.199"/>
    </reaction>
</comment>
<dbReference type="SUPFAM" id="SSF81799">
    <property type="entry name" value="Putative methyltransferase TM0872, insert domain"/>
    <property type="match status" value="1"/>
</dbReference>
<dbReference type="FunFam" id="1.10.150.170:FF:000001">
    <property type="entry name" value="Ribosomal RNA small subunit methyltransferase H"/>
    <property type="match status" value="1"/>
</dbReference>
<dbReference type="AlphaFoldDB" id="A0A1F2UPH2"/>
<dbReference type="HAMAP" id="MF_01007">
    <property type="entry name" value="16SrRNA_methyltr_H"/>
    <property type="match status" value="1"/>
</dbReference>
<dbReference type="GO" id="GO:0070475">
    <property type="term" value="P:rRNA base methylation"/>
    <property type="evidence" value="ECO:0007669"/>
    <property type="project" value="UniProtKB-UniRule"/>
</dbReference>
<dbReference type="PIRSF" id="PIRSF004486">
    <property type="entry name" value="MraW"/>
    <property type="match status" value="1"/>
</dbReference>
<evidence type="ECO:0000256" key="4">
    <source>
        <dbReference type="ARBA" id="ARBA00022603"/>
    </source>
</evidence>
<dbReference type="Pfam" id="PF01795">
    <property type="entry name" value="Methyltransf_5"/>
    <property type="match status" value="1"/>
</dbReference>
<comment type="subcellular location">
    <subcellularLocation>
        <location evidence="7">Cytoplasm</location>
    </subcellularLocation>
</comment>
<comment type="function">
    <text evidence="7">Specifically methylates the N4 position of cytidine in position 1402 (C1402) of 16S rRNA.</text>
</comment>
<dbReference type="Proteomes" id="UP000178086">
    <property type="component" value="Unassembled WGS sequence"/>
</dbReference>
<accession>A0A1F2UPH2</accession>
<evidence type="ECO:0000256" key="8">
    <source>
        <dbReference type="SAM" id="MobiDB-lite"/>
    </source>
</evidence>
<evidence type="ECO:0000256" key="3">
    <source>
        <dbReference type="ARBA" id="ARBA00022552"/>
    </source>
</evidence>
<feature type="binding site" evidence="7">
    <location>
        <position position="102"/>
    </location>
    <ligand>
        <name>S-adenosyl-L-methionine</name>
        <dbReference type="ChEBI" id="CHEBI:59789"/>
    </ligand>
</feature>
<comment type="caution">
    <text evidence="9">The sequence shown here is derived from an EMBL/GenBank/DDBJ whole genome shotgun (WGS) entry which is preliminary data.</text>
</comment>
<evidence type="ECO:0000313" key="10">
    <source>
        <dbReference type="Proteomes" id="UP000178086"/>
    </source>
</evidence>
<dbReference type="InterPro" id="IPR023397">
    <property type="entry name" value="SAM-dep_MeTrfase_MraW_recog"/>
</dbReference>
<keyword evidence="5 7" id="KW-0808">Transferase</keyword>
<name>A0A1F2UPH2_9ACTN</name>
<comment type="similarity">
    <text evidence="1 7">Belongs to the methyltransferase superfamily. RsmH family.</text>
</comment>
<keyword evidence="3 7" id="KW-0698">rRNA processing</keyword>
<dbReference type="InterPro" id="IPR029063">
    <property type="entry name" value="SAM-dependent_MTases_sf"/>
</dbReference>
<dbReference type="EC" id="2.1.1.199" evidence="7"/>
<evidence type="ECO:0000256" key="7">
    <source>
        <dbReference type="HAMAP-Rule" id="MF_01007"/>
    </source>
</evidence>
<dbReference type="EMBL" id="MELI01000029">
    <property type="protein sequence ID" value="OFW34862.1"/>
    <property type="molecule type" value="Genomic_DNA"/>
</dbReference>
<sequence length="312" mass="34727">MEYYHEPVLLAEVLQHLHCTNGSTVIDCTLGGAGHAEAILDLIKPEGYLLGIDADDAALDAARVRLARFSQQIFSLVKGNFRDLDRILTGAGLHAVDGVLFDLGVSSVQFDRAERGFSYRFDAPLDMRMDQTEDLTAAEIVNTYGEAELSRIIKEYGEERWAHRIASLIVKARRKRPIGTTFELVDIIKDAIPAPARRKGGHPAKRTFQAIRIAVNDELSILEHSFRDAVRWLRPQGRLVVISYHSLEDKVAKSVINDLATVCLCPPDLPVCSCGLKPQLRVVTRKAIRPEPKEMADNPRAESARLRAAEKL</sequence>
<feature type="binding site" evidence="7">
    <location>
        <position position="53"/>
    </location>
    <ligand>
        <name>S-adenosyl-L-methionine</name>
        <dbReference type="ChEBI" id="CHEBI:59789"/>
    </ligand>
</feature>
<proteinExistence type="inferred from homology"/>
<gene>
    <name evidence="7" type="primary">rsmH</name>
    <name evidence="9" type="ORF">A2074_06770</name>
</gene>
<dbReference type="NCBIfam" id="TIGR00006">
    <property type="entry name" value="16S rRNA (cytosine(1402)-N(4))-methyltransferase RsmH"/>
    <property type="match status" value="1"/>
</dbReference>
<dbReference type="PANTHER" id="PTHR11265:SF0">
    <property type="entry name" value="12S RRNA N4-METHYLCYTIDINE METHYLTRANSFERASE"/>
    <property type="match status" value="1"/>
</dbReference>
<feature type="binding site" evidence="7">
    <location>
        <position position="109"/>
    </location>
    <ligand>
        <name>S-adenosyl-L-methionine</name>
        <dbReference type="ChEBI" id="CHEBI:59789"/>
    </ligand>
</feature>
<keyword evidence="2 7" id="KW-0963">Cytoplasm</keyword>
<dbReference type="GO" id="GO:0071424">
    <property type="term" value="F:rRNA (cytosine-N4-)-methyltransferase activity"/>
    <property type="evidence" value="ECO:0007669"/>
    <property type="project" value="UniProtKB-UniRule"/>
</dbReference>
<dbReference type="Gene3D" id="3.40.50.150">
    <property type="entry name" value="Vaccinia Virus protein VP39"/>
    <property type="match status" value="1"/>
</dbReference>
<protein>
    <recommendedName>
        <fullName evidence="7">Ribosomal RNA small subunit methyltransferase H</fullName>
        <ecNumber evidence="7">2.1.1.199</ecNumber>
    </recommendedName>
    <alternativeName>
        <fullName evidence="7">16S rRNA m(4)C1402 methyltransferase</fullName>
    </alternativeName>
    <alternativeName>
        <fullName evidence="7">rRNA (cytosine-N(4)-)-methyltransferase RsmH</fullName>
    </alternativeName>
</protein>
<dbReference type="GO" id="GO:0005737">
    <property type="term" value="C:cytoplasm"/>
    <property type="evidence" value="ECO:0007669"/>
    <property type="project" value="UniProtKB-SubCell"/>
</dbReference>
<feature type="region of interest" description="Disordered" evidence="8">
    <location>
        <begin position="291"/>
        <end position="312"/>
    </location>
</feature>
<dbReference type="PANTHER" id="PTHR11265">
    <property type="entry name" value="S-ADENOSYL-METHYLTRANSFERASE MRAW"/>
    <property type="match status" value="1"/>
</dbReference>
<keyword evidence="4 7" id="KW-0489">Methyltransferase</keyword>